<evidence type="ECO:0000259" key="4">
    <source>
        <dbReference type="PROSITE" id="PS51471"/>
    </source>
</evidence>
<dbReference type="AlphaFoldDB" id="A0A3D8RVS6"/>
<dbReference type="InterPro" id="IPR026992">
    <property type="entry name" value="DIOX_N"/>
</dbReference>
<comment type="similarity">
    <text evidence="1 2">Belongs to the iron/ascorbate-dependent oxidoreductase family.</text>
</comment>
<feature type="chain" id="PRO_5017554809" evidence="3">
    <location>
        <begin position="29"/>
        <end position="347"/>
    </location>
</feature>
<accession>A0A3D8RVS6</accession>
<dbReference type="PRINTS" id="PR00682">
    <property type="entry name" value="IPNSYNTHASE"/>
</dbReference>
<dbReference type="PROSITE" id="PS51471">
    <property type="entry name" value="FE2OG_OXY"/>
    <property type="match status" value="1"/>
</dbReference>
<evidence type="ECO:0000256" key="3">
    <source>
        <dbReference type="SAM" id="SignalP"/>
    </source>
</evidence>
<dbReference type="InterPro" id="IPR027443">
    <property type="entry name" value="IPNS-like_sf"/>
</dbReference>
<dbReference type="Gene3D" id="2.60.120.330">
    <property type="entry name" value="B-lactam Antibiotic, Isopenicillin N Synthase, Chain"/>
    <property type="match status" value="1"/>
</dbReference>
<dbReference type="GO" id="GO:0016491">
    <property type="term" value="F:oxidoreductase activity"/>
    <property type="evidence" value="ECO:0007669"/>
    <property type="project" value="UniProtKB-KW"/>
</dbReference>
<feature type="domain" description="Fe2OG dioxygenase" evidence="4">
    <location>
        <begin position="196"/>
        <end position="299"/>
    </location>
</feature>
<sequence>MRGTPAQKVGNRLGNELFGLALLRFTLAQSEIFTFSSPDPKVRDSLVSQVRSACQTYGFFQITNHGITSEEQEGIFKAAKDFFALPEEEKLKIDLSKNPYHRGYEKFGAQMLEPGTMPETKEGLKIGKDLRPDDPDVLRGKFGCGTNPWPGSLGKEFQTTCMDYHHKMSQLAITILKILALGLGLDEDFFEEFCENSNGTLRFIHYPPSPTTNPKARGIGAHRDFGTVTLLMQDEIGGLQVLDQESQEWIDVVPIPGAYVVNLGNLMMRWTNHKFTSNLHRVINKSGRDRYSVPFFFNGDSDYVFSCLPGCENGRLDSNMLMPMTVAAFVRDQATQSYARATEYKAE</sequence>
<dbReference type="GO" id="GO:0044283">
    <property type="term" value="P:small molecule biosynthetic process"/>
    <property type="evidence" value="ECO:0007669"/>
    <property type="project" value="UniProtKB-ARBA"/>
</dbReference>
<dbReference type="Pfam" id="PF14226">
    <property type="entry name" value="DIOX_N"/>
    <property type="match status" value="1"/>
</dbReference>
<keyword evidence="2" id="KW-0479">Metal-binding</keyword>
<dbReference type="SUPFAM" id="SSF51197">
    <property type="entry name" value="Clavaminate synthase-like"/>
    <property type="match status" value="1"/>
</dbReference>
<keyword evidence="2" id="KW-0560">Oxidoreductase</keyword>
<dbReference type="InterPro" id="IPR005123">
    <property type="entry name" value="Oxoglu/Fe-dep_dioxygenase_dom"/>
</dbReference>
<comment type="caution">
    <text evidence="5">The sequence shown here is derived from an EMBL/GenBank/DDBJ whole genome shotgun (WGS) entry which is preliminary data.</text>
</comment>
<proteinExistence type="inferred from homology"/>
<dbReference type="InterPro" id="IPR050231">
    <property type="entry name" value="Iron_ascorbate_oxido_reductase"/>
</dbReference>
<dbReference type="Proteomes" id="UP000256328">
    <property type="component" value="Unassembled WGS sequence"/>
</dbReference>
<protein>
    <submittedName>
        <fullName evidence="5">MFS transporter-4</fullName>
    </submittedName>
</protein>
<keyword evidence="3" id="KW-0732">Signal</keyword>
<keyword evidence="2" id="KW-0408">Iron</keyword>
<name>A0A3D8RVS6_9HELO</name>
<gene>
    <name evidence="5" type="ORF">BP5796_05902</name>
</gene>
<dbReference type="Pfam" id="PF03171">
    <property type="entry name" value="2OG-FeII_Oxy"/>
    <property type="match status" value="1"/>
</dbReference>
<dbReference type="PANTHER" id="PTHR47990">
    <property type="entry name" value="2-OXOGLUTARATE (2OG) AND FE(II)-DEPENDENT OXYGENASE SUPERFAMILY PROTEIN-RELATED"/>
    <property type="match status" value="1"/>
</dbReference>
<organism evidence="5 6">
    <name type="scientific">Coleophoma crateriformis</name>
    <dbReference type="NCBI Taxonomy" id="565419"/>
    <lineage>
        <taxon>Eukaryota</taxon>
        <taxon>Fungi</taxon>
        <taxon>Dikarya</taxon>
        <taxon>Ascomycota</taxon>
        <taxon>Pezizomycotina</taxon>
        <taxon>Leotiomycetes</taxon>
        <taxon>Helotiales</taxon>
        <taxon>Dermateaceae</taxon>
        <taxon>Coleophoma</taxon>
    </lineage>
</organism>
<evidence type="ECO:0000313" key="5">
    <source>
        <dbReference type="EMBL" id="RDW78050.1"/>
    </source>
</evidence>
<evidence type="ECO:0000256" key="1">
    <source>
        <dbReference type="ARBA" id="ARBA00008056"/>
    </source>
</evidence>
<reference evidence="5 6" key="1">
    <citation type="journal article" date="2018" name="IMA Fungus">
        <title>IMA Genome-F 9: Draft genome sequence of Annulohypoxylon stygium, Aspergillus mulundensis, Berkeleyomyces basicola (syn. Thielaviopsis basicola), Ceratocystis smalleyi, two Cercospora beticola strains, Coleophoma cylindrospora, Fusarium fracticaudum, Phialophora cf. hyalina, and Morchella septimelata.</title>
        <authorList>
            <person name="Wingfield B.D."/>
            <person name="Bills G.F."/>
            <person name="Dong Y."/>
            <person name="Huang W."/>
            <person name="Nel W.J."/>
            <person name="Swalarsk-Parry B.S."/>
            <person name="Vaghefi N."/>
            <person name="Wilken P.M."/>
            <person name="An Z."/>
            <person name="de Beer Z.W."/>
            <person name="De Vos L."/>
            <person name="Chen L."/>
            <person name="Duong T.A."/>
            <person name="Gao Y."/>
            <person name="Hammerbacher A."/>
            <person name="Kikkert J.R."/>
            <person name="Li Y."/>
            <person name="Li H."/>
            <person name="Li K."/>
            <person name="Li Q."/>
            <person name="Liu X."/>
            <person name="Ma X."/>
            <person name="Naidoo K."/>
            <person name="Pethybridge S.J."/>
            <person name="Sun J."/>
            <person name="Steenkamp E.T."/>
            <person name="van der Nest M.A."/>
            <person name="van Wyk S."/>
            <person name="Wingfield M.J."/>
            <person name="Xiong C."/>
            <person name="Yue Q."/>
            <person name="Zhang X."/>
        </authorList>
    </citation>
    <scope>NUCLEOTIDE SEQUENCE [LARGE SCALE GENOMIC DNA]</scope>
    <source>
        <strain evidence="5 6">BP5796</strain>
    </source>
</reference>
<dbReference type="EMBL" id="PDLN01000008">
    <property type="protein sequence ID" value="RDW78050.1"/>
    <property type="molecule type" value="Genomic_DNA"/>
</dbReference>
<dbReference type="OrthoDB" id="288590at2759"/>
<dbReference type="GO" id="GO:0046872">
    <property type="term" value="F:metal ion binding"/>
    <property type="evidence" value="ECO:0007669"/>
    <property type="project" value="UniProtKB-KW"/>
</dbReference>
<evidence type="ECO:0000313" key="6">
    <source>
        <dbReference type="Proteomes" id="UP000256328"/>
    </source>
</evidence>
<feature type="signal peptide" evidence="3">
    <location>
        <begin position="1"/>
        <end position="28"/>
    </location>
</feature>
<keyword evidence="6" id="KW-1185">Reference proteome</keyword>
<dbReference type="InterPro" id="IPR044861">
    <property type="entry name" value="IPNS-like_FE2OG_OXY"/>
</dbReference>
<evidence type="ECO:0000256" key="2">
    <source>
        <dbReference type="RuleBase" id="RU003682"/>
    </source>
</evidence>